<proteinExistence type="predicted"/>
<dbReference type="AlphaFoldDB" id="A0AAN7YU22"/>
<reference evidence="1 2" key="1">
    <citation type="submission" date="2023-10" db="EMBL/GenBank/DDBJ databases">
        <title>Draft genome sequence of Xylaria bambusicola isolate GMP-LS, the root and basal stem rot pathogen of sugarcane in Indonesia.</title>
        <authorList>
            <person name="Selvaraj P."/>
            <person name="Muralishankar V."/>
            <person name="Muruganantham S."/>
            <person name="Sp S."/>
            <person name="Haryani S."/>
            <person name="Lau K.J.X."/>
            <person name="Naqvi N.I."/>
        </authorList>
    </citation>
    <scope>NUCLEOTIDE SEQUENCE [LARGE SCALE GENOMIC DNA]</scope>
    <source>
        <strain evidence="1">GMP-LS</strain>
    </source>
</reference>
<gene>
    <name evidence="1" type="ORF">RRF57_000321</name>
</gene>
<comment type="caution">
    <text evidence="1">The sequence shown here is derived from an EMBL/GenBank/DDBJ whole genome shotgun (WGS) entry which is preliminary data.</text>
</comment>
<organism evidence="1 2">
    <name type="scientific">Xylaria bambusicola</name>
    <dbReference type="NCBI Taxonomy" id="326684"/>
    <lineage>
        <taxon>Eukaryota</taxon>
        <taxon>Fungi</taxon>
        <taxon>Dikarya</taxon>
        <taxon>Ascomycota</taxon>
        <taxon>Pezizomycotina</taxon>
        <taxon>Sordariomycetes</taxon>
        <taxon>Xylariomycetidae</taxon>
        <taxon>Xylariales</taxon>
        <taxon>Xylariaceae</taxon>
        <taxon>Xylaria</taxon>
    </lineage>
</organism>
<keyword evidence="2" id="KW-1185">Reference proteome</keyword>
<dbReference type="Proteomes" id="UP001305414">
    <property type="component" value="Unassembled WGS sequence"/>
</dbReference>
<evidence type="ECO:0000313" key="1">
    <source>
        <dbReference type="EMBL" id="KAK5624605.1"/>
    </source>
</evidence>
<protein>
    <submittedName>
        <fullName evidence="1">Uncharacterized protein</fullName>
    </submittedName>
</protein>
<name>A0AAN7YU22_9PEZI</name>
<accession>A0AAN7YU22</accession>
<evidence type="ECO:0000313" key="2">
    <source>
        <dbReference type="Proteomes" id="UP001305414"/>
    </source>
</evidence>
<sequence>MGPRKVNDSGRSKRTQDILDEFKGALVLANTPFRLHDHAHGALDTHPHALVVVDEFLAADDVAAPHGIRQLVNDLVDLDHGAGAAVLHCRRERL</sequence>
<dbReference type="EMBL" id="JAWHQM010000001">
    <property type="protein sequence ID" value="KAK5624605.1"/>
    <property type="molecule type" value="Genomic_DNA"/>
</dbReference>